<comment type="caution">
    <text evidence="2">The sequence shown here is derived from an EMBL/GenBank/DDBJ whole genome shotgun (WGS) entry which is preliminary data.</text>
</comment>
<name>A0A2W2E9C8_9ACTN</name>
<organism evidence="2 3">
    <name type="scientific">Micromonospora deserti</name>
    <dbReference type="NCBI Taxonomy" id="2070366"/>
    <lineage>
        <taxon>Bacteria</taxon>
        <taxon>Bacillati</taxon>
        <taxon>Actinomycetota</taxon>
        <taxon>Actinomycetes</taxon>
        <taxon>Micromonosporales</taxon>
        <taxon>Micromonosporaceae</taxon>
        <taxon>Micromonospora</taxon>
    </lineage>
</organism>
<keyword evidence="3" id="KW-1185">Reference proteome</keyword>
<reference evidence="2 3" key="1">
    <citation type="submission" date="2018-01" db="EMBL/GenBank/DDBJ databases">
        <title>Draft genome sequence of Salinispora sp. 13K206.</title>
        <authorList>
            <person name="Sahin N."/>
            <person name="Saygin H."/>
            <person name="Ay H."/>
        </authorList>
    </citation>
    <scope>NUCLEOTIDE SEQUENCE [LARGE SCALE GENOMIC DNA]</scope>
    <source>
        <strain evidence="2 3">13K206</strain>
    </source>
</reference>
<feature type="transmembrane region" description="Helical" evidence="1">
    <location>
        <begin position="126"/>
        <end position="144"/>
    </location>
</feature>
<evidence type="ECO:0000313" key="3">
    <source>
        <dbReference type="Proteomes" id="UP000248749"/>
    </source>
</evidence>
<keyword evidence="1" id="KW-1133">Transmembrane helix</keyword>
<dbReference type="Proteomes" id="UP000248749">
    <property type="component" value="Unassembled WGS sequence"/>
</dbReference>
<protein>
    <submittedName>
        <fullName evidence="2">Uncharacterized protein</fullName>
    </submittedName>
</protein>
<proteinExistence type="predicted"/>
<keyword evidence="1" id="KW-0812">Transmembrane</keyword>
<evidence type="ECO:0000313" key="2">
    <source>
        <dbReference type="EMBL" id="PZG01504.1"/>
    </source>
</evidence>
<accession>A0A2W2E9C8</accession>
<dbReference type="AlphaFoldDB" id="A0A2W2E9C8"/>
<sequence length="150" mass="15755">MAVLAPLLAAILLTRTLAGTDVLLERSMPRLTQGRRMVHASMAMMLCCLPLTVAGAAVLEAAATLAMLRNALGLCGMVLLSATVIRVQAAWMPILGYGLLSMATAPRDTARGAAWWAWTVQPGRPNVSWVVAGFLVVAGVTAYVRRGPAA</sequence>
<feature type="transmembrane region" description="Helical" evidence="1">
    <location>
        <begin position="42"/>
        <end position="59"/>
    </location>
</feature>
<evidence type="ECO:0000256" key="1">
    <source>
        <dbReference type="SAM" id="Phobius"/>
    </source>
</evidence>
<feature type="transmembrane region" description="Helical" evidence="1">
    <location>
        <begin position="71"/>
        <end position="91"/>
    </location>
</feature>
<gene>
    <name evidence="2" type="ORF">C1I99_06740</name>
</gene>
<keyword evidence="1" id="KW-0472">Membrane</keyword>
<dbReference type="EMBL" id="POUB01000027">
    <property type="protein sequence ID" value="PZG01504.1"/>
    <property type="molecule type" value="Genomic_DNA"/>
</dbReference>